<evidence type="ECO:0000313" key="1">
    <source>
        <dbReference type="EMBL" id="MCE2055456.1"/>
    </source>
</evidence>
<accession>A0ABS8W3H6</accession>
<protein>
    <submittedName>
        <fullName evidence="1">Uncharacterized protein</fullName>
    </submittedName>
</protein>
<proteinExistence type="predicted"/>
<gene>
    <name evidence="1" type="ORF">HAX54_042678</name>
</gene>
<keyword evidence="2" id="KW-1185">Reference proteome</keyword>
<evidence type="ECO:0000313" key="2">
    <source>
        <dbReference type="Proteomes" id="UP000823775"/>
    </source>
</evidence>
<reference evidence="1 2" key="1">
    <citation type="journal article" date="2021" name="BMC Genomics">
        <title>Datura genome reveals duplications of psychoactive alkaloid biosynthetic genes and high mutation rate following tissue culture.</title>
        <authorList>
            <person name="Rajewski A."/>
            <person name="Carter-House D."/>
            <person name="Stajich J."/>
            <person name="Litt A."/>
        </authorList>
    </citation>
    <scope>NUCLEOTIDE SEQUENCE [LARGE SCALE GENOMIC DNA]</scope>
    <source>
        <strain evidence="1">AR-01</strain>
    </source>
</reference>
<dbReference type="EMBL" id="JACEIK010006300">
    <property type="protein sequence ID" value="MCE2055456.1"/>
    <property type="molecule type" value="Genomic_DNA"/>
</dbReference>
<name>A0ABS8W3H6_DATST</name>
<comment type="caution">
    <text evidence="1">The sequence shown here is derived from an EMBL/GenBank/DDBJ whole genome shotgun (WGS) entry which is preliminary data.</text>
</comment>
<dbReference type="Proteomes" id="UP000823775">
    <property type="component" value="Unassembled WGS sequence"/>
</dbReference>
<organism evidence="1 2">
    <name type="scientific">Datura stramonium</name>
    <name type="common">Jimsonweed</name>
    <name type="synonym">Common thornapple</name>
    <dbReference type="NCBI Taxonomy" id="4076"/>
    <lineage>
        <taxon>Eukaryota</taxon>
        <taxon>Viridiplantae</taxon>
        <taxon>Streptophyta</taxon>
        <taxon>Embryophyta</taxon>
        <taxon>Tracheophyta</taxon>
        <taxon>Spermatophyta</taxon>
        <taxon>Magnoliopsida</taxon>
        <taxon>eudicotyledons</taxon>
        <taxon>Gunneridae</taxon>
        <taxon>Pentapetalae</taxon>
        <taxon>asterids</taxon>
        <taxon>lamiids</taxon>
        <taxon>Solanales</taxon>
        <taxon>Solanaceae</taxon>
        <taxon>Solanoideae</taxon>
        <taxon>Datureae</taxon>
        <taxon>Datura</taxon>
    </lineage>
</organism>
<sequence length="94" mass="10281">MTKRKSREWRGWCWLHVRVRPEKPKRVVAGIGSAATREEGEGEKAAGNYGGGVRLLREGEGLRGETERRSAEGGAAVGYVMVVSPERGEEEGGR</sequence>